<dbReference type="PROSITE" id="PS50995">
    <property type="entry name" value="HTH_MARR_2"/>
    <property type="match status" value="1"/>
</dbReference>
<keyword evidence="3" id="KW-1185">Reference proteome</keyword>
<dbReference type="AlphaFoldDB" id="A0A1S1R9B1"/>
<dbReference type="OrthoDB" id="3237509at2"/>
<dbReference type="Gene3D" id="1.10.10.10">
    <property type="entry name" value="Winged helix-like DNA-binding domain superfamily/Winged helix DNA-binding domain"/>
    <property type="match status" value="1"/>
</dbReference>
<accession>A0A1S1R9B1</accession>
<reference evidence="3" key="1">
    <citation type="submission" date="2016-07" db="EMBL/GenBank/DDBJ databases">
        <title>Sequence Frankia sp. strain CcI1.17.</title>
        <authorList>
            <person name="Ghodhbane-Gtari F."/>
            <person name="Swanson E."/>
            <person name="Gueddou A."/>
            <person name="Morris K."/>
            <person name="Hezbri K."/>
            <person name="Ktari A."/>
            <person name="Nouioui I."/>
            <person name="Abebe-Akele F."/>
            <person name="Simpson S."/>
            <person name="Thomas K."/>
            <person name="Gtari M."/>
            <person name="Tisa L.S."/>
            <person name="Hurst S."/>
        </authorList>
    </citation>
    <scope>NUCLEOTIDE SEQUENCE [LARGE SCALE GENOMIC DNA]</scope>
    <source>
        <strain evidence="3">Cc1.17</strain>
    </source>
</reference>
<dbReference type="PRINTS" id="PR00598">
    <property type="entry name" value="HTHMARR"/>
</dbReference>
<dbReference type="EMBL" id="MBLM01000047">
    <property type="protein sequence ID" value="OHV42339.1"/>
    <property type="molecule type" value="Genomic_DNA"/>
</dbReference>
<organism evidence="2 3">
    <name type="scientific">Parafrankia colletiae</name>
    <dbReference type="NCBI Taxonomy" id="573497"/>
    <lineage>
        <taxon>Bacteria</taxon>
        <taxon>Bacillati</taxon>
        <taxon>Actinomycetota</taxon>
        <taxon>Actinomycetes</taxon>
        <taxon>Frankiales</taxon>
        <taxon>Frankiaceae</taxon>
        <taxon>Parafrankia</taxon>
    </lineage>
</organism>
<feature type="domain" description="HTH marR-type" evidence="1">
    <location>
        <begin position="28"/>
        <end position="169"/>
    </location>
</feature>
<dbReference type="InterPro" id="IPR036390">
    <property type="entry name" value="WH_DNA-bd_sf"/>
</dbReference>
<dbReference type="Proteomes" id="UP000179627">
    <property type="component" value="Unassembled WGS sequence"/>
</dbReference>
<name>A0A1S1R9B1_9ACTN</name>
<dbReference type="PANTHER" id="PTHR33164">
    <property type="entry name" value="TRANSCRIPTIONAL REGULATOR, MARR FAMILY"/>
    <property type="match status" value="1"/>
</dbReference>
<evidence type="ECO:0000259" key="1">
    <source>
        <dbReference type="PROSITE" id="PS50995"/>
    </source>
</evidence>
<comment type="caution">
    <text evidence="2">The sequence shown here is derived from an EMBL/GenBank/DDBJ whole genome shotgun (WGS) entry which is preliminary data.</text>
</comment>
<dbReference type="SMART" id="SM00347">
    <property type="entry name" value="HTH_MARR"/>
    <property type="match status" value="1"/>
</dbReference>
<dbReference type="InterPro" id="IPR039422">
    <property type="entry name" value="MarR/SlyA-like"/>
</dbReference>
<dbReference type="InterPro" id="IPR011991">
    <property type="entry name" value="ArsR-like_HTH"/>
</dbReference>
<dbReference type="Pfam" id="PF12802">
    <property type="entry name" value="MarR_2"/>
    <property type="match status" value="1"/>
</dbReference>
<proteinExistence type="predicted"/>
<evidence type="ECO:0000313" key="3">
    <source>
        <dbReference type="Proteomes" id="UP000179627"/>
    </source>
</evidence>
<protein>
    <submittedName>
        <fullName evidence="2">MarR family transcriptional regulator</fullName>
    </submittedName>
</protein>
<dbReference type="InterPro" id="IPR000835">
    <property type="entry name" value="HTH_MarR-typ"/>
</dbReference>
<dbReference type="GO" id="GO:0003700">
    <property type="term" value="F:DNA-binding transcription factor activity"/>
    <property type="evidence" value="ECO:0007669"/>
    <property type="project" value="InterPro"/>
</dbReference>
<sequence length="171" mass="18931">MDGAWNACIDGHAPDQIDDVVEHWQRERPDLDISALGTFARMKVFVTALGSKGDPLEQYGLTSGDFEVLAALRAVGPPCVLIPSQLSEKLMMSRAGITNRLDRLEDAGLVERRLDPADRRSFRVGLTERGRVIIDAAFTEQVTRFARLAAHLTPEQRQHLDDALRTLLGAL</sequence>
<dbReference type="SUPFAM" id="SSF46785">
    <property type="entry name" value="Winged helix' DNA-binding domain"/>
    <property type="match status" value="1"/>
</dbReference>
<dbReference type="PANTHER" id="PTHR33164:SF104">
    <property type="entry name" value="TRANSCRIPTIONAL REGULATORY PROTEIN"/>
    <property type="match status" value="1"/>
</dbReference>
<gene>
    <name evidence="2" type="ORF">CC117_12285</name>
</gene>
<dbReference type="GO" id="GO:0006950">
    <property type="term" value="P:response to stress"/>
    <property type="evidence" value="ECO:0007669"/>
    <property type="project" value="TreeGrafter"/>
</dbReference>
<dbReference type="CDD" id="cd00090">
    <property type="entry name" value="HTH_ARSR"/>
    <property type="match status" value="1"/>
</dbReference>
<evidence type="ECO:0000313" key="2">
    <source>
        <dbReference type="EMBL" id="OHV42339.1"/>
    </source>
</evidence>
<dbReference type="InterPro" id="IPR036388">
    <property type="entry name" value="WH-like_DNA-bd_sf"/>
</dbReference>